<name>J1Q4W0_9ALTE</name>
<sequence length="42" mass="4372">MAAAICGVVAALAHPGFIVFGRFISIWGMALRKLGVADQALE</sequence>
<keyword evidence="2" id="KW-1185">Reference proteome</keyword>
<comment type="caution">
    <text evidence="1">The sequence shown here is derived from an EMBL/GenBank/DDBJ whole genome shotgun (WGS) entry which is preliminary data.</text>
</comment>
<dbReference type="Proteomes" id="UP000012043">
    <property type="component" value="Unassembled WGS sequence"/>
</dbReference>
<evidence type="ECO:0000313" key="2">
    <source>
        <dbReference type="Proteomes" id="UP000012043"/>
    </source>
</evidence>
<protein>
    <submittedName>
        <fullName evidence="1">Uncharacterized protein</fullName>
    </submittedName>
</protein>
<proteinExistence type="predicted"/>
<organism evidence="1 2">
    <name type="scientific">Alishewanella aestuarii B11</name>
    <dbReference type="NCBI Taxonomy" id="1197174"/>
    <lineage>
        <taxon>Bacteria</taxon>
        <taxon>Pseudomonadati</taxon>
        <taxon>Pseudomonadota</taxon>
        <taxon>Gammaproteobacteria</taxon>
        <taxon>Alteromonadales</taxon>
        <taxon>Alteromonadaceae</taxon>
        <taxon>Alishewanella</taxon>
    </lineage>
</organism>
<gene>
    <name evidence="1" type="ORF">AEST_09090</name>
</gene>
<accession>J1Q4W0</accession>
<evidence type="ECO:0000313" key="1">
    <source>
        <dbReference type="EMBL" id="EJI86188.1"/>
    </source>
</evidence>
<reference evidence="1 2" key="1">
    <citation type="journal article" date="2012" name="J. Bacteriol.">
        <title>Genome Sequence of Pectin-Degrading Alishewanella aestuarii Strain B11T, Isolated from Tidal Flat Sediment.</title>
        <authorList>
            <person name="Jung J."/>
            <person name="Choi S."/>
            <person name="Chun J."/>
            <person name="Park W."/>
        </authorList>
    </citation>
    <scope>NUCLEOTIDE SEQUENCE [LARGE SCALE GENOMIC DNA]</scope>
    <source>
        <strain evidence="1 2">B11</strain>
    </source>
</reference>
<dbReference type="AlphaFoldDB" id="J1Q4W0"/>
<dbReference type="EMBL" id="ALAB01000007">
    <property type="protein sequence ID" value="EJI86188.1"/>
    <property type="molecule type" value="Genomic_DNA"/>
</dbReference>
<dbReference type="PATRIC" id="fig|1197174.4.peg.892"/>